<dbReference type="Gene3D" id="3.40.1350.10">
    <property type="match status" value="1"/>
</dbReference>
<dbReference type="InterPro" id="IPR011335">
    <property type="entry name" value="Restrct_endonuc-II-like"/>
</dbReference>
<dbReference type="SUPFAM" id="SSF52980">
    <property type="entry name" value="Restriction endonuclease-like"/>
    <property type="match status" value="1"/>
</dbReference>
<feature type="domain" description="Restriction endonuclease type IV Mrr" evidence="1">
    <location>
        <begin position="4"/>
        <end position="82"/>
    </location>
</feature>
<name>A0A9W4X008_9GLOM</name>
<reference evidence="2" key="1">
    <citation type="submission" date="2022-08" db="EMBL/GenBank/DDBJ databases">
        <authorList>
            <person name="Kallberg Y."/>
            <person name="Tangrot J."/>
            <person name="Rosling A."/>
        </authorList>
    </citation>
    <scope>NUCLEOTIDE SEQUENCE</scope>
    <source>
        <strain evidence="2">Wild A</strain>
    </source>
</reference>
<proteinExistence type="predicted"/>
<comment type="caution">
    <text evidence="2">The sequence shown here is derived from an EMBL/GenBank/DDBJ whole genome shotgun (WGS) entry which is preliminary data.</text>
</comment>
<organism evidence="2 3">
    <name type="scientific">Funneliformis geosporum</name>
    <dbReference type="NCBI Taxonomy" id="1117311"/>
    <lineage>
        <taxon>Eukaryota</taxon>
        <taxon>Fungi</taxon>
        <taxon>Fungi incertae sedis</taxon>
        <taxon>Mucoromycota</taxon>
        <taxon>Glomeromycotina</taxon>
        <taxon>Glomeromycetes</taxon>
        <taxon>Glomerales</taxon>
        <taxon>Glomeraceae</taxon>
        <taxon>Funneliformis</taxon>
    </lineage>
</organism>
<keyword evidence="3" id="KW-1185">Reference proteome</keyword>
<dbReference type="Proteomes" id="UP001153678">
    <property type="component" value="Unassembled WGS sequence"/>
</dbReference>
<protein>
    <submittedName>
        <fullName evidence="2">15104_t:CDS:1</fullName>
    </submittedName>
</protein>
<dbReference type="GO" id="GO:0015666">
    <property type="term" value="F:restriction endodeoxyribonuclease activity"/>
    <property type="evidence" value="ECO:0007669"/>
    <property type="project" value="TreeGrafter"/>
</dbReference>
<dbReference type="GO" id="GO:0009307">
    <property type="term" value="P:DNA restriction-modification system"/>
    <property type="evidence" value="ECO:0007669"/>
    <property type="project" value="InterPro"/>
</dbReference>
<evidence type="ECO:0000313" key="3">
    <source>
        <dbReference type="Proteomes" id="UP001153678"/>
    </source>
</evidence>
<dbReference type="PANTHER" id="PTHR30015">
    <property type="entry name" value="MRR RESTRICTION SYSTEM PROTEIN"/>
    <property type="match status" value="1"/>
</dbReference>
<gene>
    <name evidence="2" type="ORF">FWILDA_LOCUS15335</name>
</gene>
<dbReference type="GO" id="GO:0006302">
    <property type="term" value="P:double-strand break repair"/>
    <property type="evidence" value="ECO:0007669"/>
    <property type="project" value="UniProtKB-ARBA"/>
</dbReference>
<dbReference type="GO" id="GO:0003677">
    <property type="term" value="F:DNA binding"/>
    <property type="evidence" value="ECO:0007669"/>
    <property type="project" value="InterPro"/>
</dbReference>
<sequence length="142" mass="15909">LSNGDGGVDLMGNFAGYLLLIQCKNYGSDTKVTVDDVREFSGIMAKYPEKSIGIFVTPSNNYTRRAIEEAQNSQFKIILTDTLNIYHDIRNNIDDDFTDDNYIRFHIGLHQTCFALFLMSNPSDSLSTSSLALINSRIIEPS</sequence>
<dbReference type="Pfam" id="PF04471">
    <property type="entry name" value="Mrr_cat"/>
    <property type="match status" value="1"/>
</dbReference>
<dbReference type="InterPro" id="IPR011856">
    <property type="entry name" value="tRNA_endonuc-like_dom_sf"/>
</dbReference>
<feature type="non-terminal residue" evidence="2">
    <location>
        <position position="142"/>
    </location>
</feature>
<evidence type="ECO:0000259" key="1">
    <source>
        <dbReference type="Pfam" id="PF04471"/>
    </source>
</evidence>
<dbReference type="EMBL" id="CAMKVN010007879">
    <property type="protein sequence ID" value="CAI2191960.1"/>
    <property type="molecule type" value="Genomic_DNA"/>
</dbReference>
<dbReference type="PANTHER" id="PTHR30015:SF7">
    <property type="entry name" value="TYPE IV METHYL-DIRECTED RESTRICTION ENZYME ECOKMRR"/>
    <property type="match status" value="1"/>
</dbReference>
<evidence type="ECO:0000313" key="2">
    <source>
        <dbReference type="EMBL" id="CAI2191960.1"/>
    </source>
</evidence>
<dbReference type="OrthoDB" id="2404808at2759"/>
<dbReference type="InterPro" id="IPR007560">
    <property type="entry name" value="Restrct_endonuc_IV_Mrr"/>
</dbReference>
<accession>A0A9W4X008</accession>
<dbReference type="AlphaFoldDB" id="A0A9W4X008"/>
<dbReference type="InterPro" id="IPR052906">
    <property type="entry name" value="Type_IV_Methyl-Rstrct_Enzyme"/>
</dbReference>